<dbReference type="AlphaFoldDB" id="A0A1C1C7H2"/>
<evidence type="ECO:0000313" key="3">
    <source>
        <dbReference type="Proteomes" id="UP000094526"/>
    </source>
</evidence>
<feature type="region of interest" description="Disordered" evidence="1">
    <location>
        <begin position="14"/>
        <end position="40"/>
    </location>
</feature>
<reference evidence="3" key="1">
    <citation type="submission" date="2015-07" db="EMBL/GenBank/DDBJ databases">
        <authorList>
            <person name="Teixeira M.M."/>
            <person name="Souza R.C."/>
            <person name="Almeida L.G."/>
            <person name="Vicente V.A."/>
            <person name="de Hoog S."/>
            <person name="Bocca A.L."/>
            <person name="de Almeida S.R."/>
            <person name="Vasconcelos A.T."/>
            <person name="Felipe M.S."/>
        </authorList>
    </citation>
    <scope>NUCLEOTIDE SEQUENCE [LARGE SCALE GENOMIC DNA]</scope>
    <source>
        <strain evidence="3">KSF</strain>
    </source>
</reference>
<dbReference type="VEuPathDB" id="FungiDB:CLCR_06295"/>
<protein>
    <submittedName>
        <fullName evidence="2">Uncharacterized protein</fullName>
    </submittedName>
</protein>
<sequence>MTSLKVEIVISVSGNGEVEPPNGTGENGRASRLSSLSTDHPLVNTTNEYFLAQHQQYEENQDQDQQRHPRFQSVLTPLRDAGKDVNMSIAGKPKREAQASTRGPHGEDVVGMMPFSPHGGAPHRHQQHDGDKDPLAEEIEELVRLARAEAAGAVEDPGHPASQVVHGGQRK</sequence>
<feature type="region of interest" description="Disordered" evidence="1">
    <location>
        <begin position="148"/>
        <end position="171"/>
    </location>
</feature>
<feature type="region of interest" description="Disordered" evidence="1">
    <location>
        <begin position="54"/>
        <end position="131"/>
    </location>
</feature>
<comment type="caution">
    <text evidence="2">The sequence shown here is derived from an EMBL/GenBank/DDBJ whole genome shotgun (WGS) entry which is preliminary data.</text>
</comment>
<gene>
    <name evidence="2" type="ORF">CLCR_06295</name>
</gene>
<dbReference type="Proteomes" id="UP000094526">
    <property type="component" value="Unassembled WGS sequence"/>
</dbReference>
<proteinExistence type="predicted"/>
<dbReference type="EMBL" id="LGRB01000020">
    <property type="protein sequence ID" value="OCT44411.1"/>
    <property type="molecule type" value="Genomic_DNA"/>
</dbReference>
<keyword evidence="3" id="KW-1185">Reference proteome</keyword>
<name>A0A1C1C7H2_9EURO</name>
<evidence type="ECO:0000313" key="2">
    <source>
        <dbReference type="EMBL" id="OCT44411.1"/>
    </source>
</evidence>
<accession>A0A1C1C7H2</accession>
<organism evidence="2 3">
    <name type="scientific">Cladophialophora carrionii</name>
    <dbReference type="NCBI Taxonomy" id="86049"/>
    <lineage>
        <taxon>Eukaryota</taxon>
        <taxon>Fungi</taxon>
        <taxon>Dikarya</taxon>
        <taxon>Ascomycota</taxon>
        <taxon>Pezizomycotina</taxon>
        <taxon>Eurotiomycetes</taxon>
        <taxon>Chaetothyriomycetidae</taxon>
        <taxon>Chaetothyriales</taxon>
        <taxon>Herpotrichiellaceae</taxon>
        <taxon>Cladophialophora</taxon>
    </lineage>
</organism>
<evidence type="ECO:0000256" key="1">
    <source>
        <dbReference type="SAM" id="MobiDB-lite"/>
    </source>
</evidence>